<evidence type="ECO:0000313" key="3">
    <source>
        <dbReference type="Proteomes" id="UP000502823"/>
    </source>
</evidence>
<dbReference type="InterPro" id="IPR034904">
    <property type="entry name" value="FSCA_dom_sf"/>
</dbReference>
<sequence>MTLLENINPKLYRKCDEREITPEEEDDNVVDPFDSREVFDMIRGINDPEHPLTLEELNVVDQSLIETTITRPHLPIHVGFQGAVIRAALSSLRSA</sequence>
<evidence type="ECO:0000256" key="1">
    <source>
        <dbReference type="ARBA" id="ARBA00010381"/>
    </source>
</evidence>
<dbReference type="Proteomes" id="UP000502823">
    <property type="component" value="Unassembled WGS sequence"/>
</dbReference>
<proteinExistence type="inferred from homology"/>
<dbReference type="EMBL" id="BLKM01000417">
    <property type="protein sequence ID" value="GFG33220.1"/>
    <property type="molecule type" value="Genomic_DNA"/>
</dbReference>
<dbReference type="SUPFAM" id="SSF117916">
    <property type="entry name" value="Fe-S cluster assembly (FSCA) domain-like"/>
    <property type="match status" value="1"/>
</dbReference>
<organism evidence="2 3">
    <name type="scientific">Coptotermes formosanus</name>
    <name type="common">Formosan subterranean termite</name>
    <dbReference type="NCBI Taxonomy" id="36987"/>
    <lineage>
        <taxon>Eukaryota</taxon>
        <taxon>Metazoa</taxon>
        <taxon>Ecdysozoa</taxon>
        <taxon>Arthropoda</taxon>
        <taxon>Hexapoda</taxon>
        <taxon>Insecta</taxon>
        <taxon>Pterygota</taxon>
        <taxon>Neoptera</taxon>
        <taxon>Polyneoptera</taxon>
        <taxon>Dictyoptera</taxon>
        <taxon>Blattodea</taxon>
        <taxon>Blattoidea</taxon>
        <taxon>Termitoidae</taxon>
        <taxon>Rhinotermitidae</taxon>
        <taxon>Coptotermes</taxon>
    </lineage>
</organism>
<gene>
    <name evidence="2" type="ORF">Cfor_05529</name>
</gene>
<dbReference type="GO" id="GO:0051604">
    <property type="term" value="P:protein maturation"/>
    <property type="evidence" value="ECO:0007669"/>
    <property type="project" value="InterPro"/>
</dbReference>
<accession>A0A6L2PNW9</accession>
<dbReference type="Gene3D" id="3.30.300.130">
    <property type="entry name" value="Fe-S cluster assembly (FSCA)"/>
    <property type="match status" value="1"/>
</dbReference>
<protein>
    <submittedName>
        <fullName evidence="2">Uncharacterized protein</fullName>
    </submittedName>
</protein>
<comment type="similarity">
    <text evidence="1">Belongs to the MIP18 family.</text>
</comment>
<dbReference type="AlphaFoldDB" id="A0A6L2PNW9"/>
<reference evidence="3" key="1">
    <citation type="submission" date="2020-01" db="EMBL/GenBank/DDBJ databases">
        <title>Draft genome sequence of the Termite Coptotermes fromosanus.</title>
        <authorList>
            <person name="Itakura S."/>
            <person name="Yosikawa Y."/>
            <person name="Umezawa K."/>
        </authorList>
    </citation>
    <scope>NUCLEOTIDE SEQUENCE [LARGE SCALE GENOMIC DNA]</scope>
</reference>
<name>A0A6L2PNW9_COPFO</name>
<dbReference type="GO" id="GO:0097361">
    <property type="term" value="C:cytosolic [4Fe-4S] assembly targeting complex"/>
    <property type="evidence" value="ECO:0007669"/>
    <property type="project" value="TreeGrafter"/>
</dbReference>
<dbReference type="InParanoid" id="A0A6L2PNW9"/>
<keyword evidence="3" id="KW-1185">Reference proteome</keyword>
<dbReference type="PANTHER" id="PTHR12377:SF0">
    <property type="entry name" value="CYTOSOLIC IRON-SULFUR ASSEMBLY COMPONENT 2B"/>
    <property type="match status" value="1"/>
</dbReference>
<dbReference type="OrthoDB" id="2746at2759"/>
<dbReference type="InterPro" id="IPR039796">
    <property type="entry name" value="MIP18"/>
</dbReference>
<evidence type="ECO:0000313" key="2">
    <source>
        <dbReference type="EMBL" id="GFG33220.1"/>
    </source>
</evidence>
<comment type="caution">
    <text evidence="2">The sequence shown here is derived from an EMBL/GenBank/DDBJ whole genome shotgun (WGS) entry which is preliminary data.</text>
</comment>
<dbReference type="PANTHER" id="PTHR12377">
    <property type="entry name" value="CYTOSOLIC IRON-SULFUR ASSEMBLY COMPONENT 2B-RELATED"/>
    <property type="match status" value="1"/>
</dbReference>